<accession>A0A6P8IFZ5</accession>
<evidence type="ECO:0000313" key="8">
    <source>
        <dbReference type="RefSeq" id="XP_031565657.1"/>
    </source>
</evidence>
<feature type="chain" id="PRO_5027709404" evidence="5">
    <location>
        <begin position="18"/>
        <end position="510"/>
    </location>
</feature>
<dbReference type="Gene3D" id="3.60.110.10">
    <property type="entry name" value="Carbon-nitrogen hydrolase"/>
    <property type="match status" value="1"/>
</dbReference>
<evidence type="ECO:0000259" key="6">
    <source>
        <dbReference type="PROSITE" id="PS50263"/>
    </source>
</evidence>
<dbReference type="PROSITE" id="PS50263">
    <property type="entry name" value="CN_HYDROLASE"/>
    <property type="match status" value="1"/>
</dbReference>
<keyword evidence="3" id="KW-0378">Hydrolase</keyword>
<dbReference type="InterPro" id="IPR036526">
    <property type="entry name" value="C-N_Hydrolase_sf"/>
</dbReference>
<name>A0A6P8IFZ5_ACTTE</name>
<dbReference type="CDD" id="cd07567">
    <property type="entry name" value="biotinidase_like"/>
    <property type="match status" value="1"/>
</dbReference>
<evidence type="ECO:0000256" key="3">
    <source>
        <dbReference type="ARBA" id="ARBA00022801"/>
    </source>
</evidence>
<keyword evidence="2 5" id="KW-0732">Signal</keyword>
<dbReference type="Pfam" id="PF00795">
    <property type="entry name" value="CN_hydrolase"/>
    <property type="match status" value="1"/>
</dbReference>
<protein>
    <submittedName>
        <fullName evidence="8">Pantetheinase-like</fullName>
    </submittedName>
</protein>
<dbReference type="SUPFAM" id="SSF56317">
    <property type="entry name" value="Carbon-nitrogen hydrolase"/>
    <property type="match status" value="1"/>
</dbReference>
<sequence length="510" mass="56928">MYLNLLAVFLLVHSCVALNHSNSKDYVAAVYEHAAFFIPGIKTPPRELALKIMMINLAVYEEQAKKAKSRGAQIIVFPEDGLYGYGYKRDDIKSFLEIIPKASSLKHPWNPCLDPSRFSNTEVLNKLSCIAMNNTIAVVANMGDLQPCSKPRDPNCPDDNHYQYNTDVVFDLDGTFLAKYHKQHLFHENQFNTPSQCEYVTFTTGFGVRFGVFTCFDMLFKCPAVDLVEKYGIRNIVFPTAWFDGFPILMSVEYQQSWSRTNCVNLLAANIHIPLDTVDFFGSGIYSCGEIKAYVFDPLATKEQRLLIATLPDLEATTKDASDPPNPGALMPQAEVKQALENVNKEASDDGGRMAPVFEGEIMDDNYMMKWLDPHNTRISVCHNALCCTLDYSIGNNKVEESYALGAFRGHHNPEGFFLEVCILLKCAGSSEKMCGTKVDTSSTVFKYVQLSGNFTSTAHVYPEILTSGLKLAAKQEVSVSGHVTMTTKTLREPLISASLFGRDYDKDKP</sequence>
<feature type="signal peptide" evidence="5">
    <location>
        <begin position="1"/>
        <end position="17"/>
    </location>
</feature>
<dbReference type="InterPro" id="IPR012101">
    <property type="entry name" value="Biotinidase-like_euk"/>
</dbReference>
<feature type="domain" description="CN hydrolase" evidence="6">
    <location>
        <begin position="37"/>
        <end position="313"/>
    </location>
</feature>
<dbReference type="PANTHER" id="PTHR10609:SF14">
    <property type="entry name" value="BIOTINIDASE"/>
    <property type="match status" value="1"/>
</dbReference>
<evidence type="ECO:0000256" key="5">
    <source>
        <dbReference type="SAM" id="SignalP"/>
    </source>
</evidence>
<dbReference type="GeneID" id="116300841"/>
<dbReference type="PANTHER" id="PTHR10609">
    <property type="entry name" value="BIOTINIDASE-RELATED"/>
    <property type="match status" value="1"/>
</dbReference>
<evidence type="ECO:0000256" key="4">
    <source>
        <dbReference type="ARBA" id="ARBA00023180"/>
    </source>
</evidence>
<dbReference type="Proteomes" id="UP000515163">
    <property type="component" value="Unplaced"/>
</dbReference>
<reference evidence="8" key="1">
    <citation type="submission" date="2025-08" db="UniProtKB">
        <authorList>
            <consortium name="RefSeq"/>
        </authorList>
    </citation>
    <scope>IDENTIFICATION</scope>
    <source>
        <tissue evidence="8">Tentacle</tissue>
    </source>
</reference>
<dbReference type="Pfam" id="PF19018">
    <property type="entry name" value="Vanin_C"/>
    <property type="match status" value="1"/>
</dbReference>
<comment type="similarity">
    <text evidence="1">Belongs to the carbon-nitrogen hydrolase superfamily. BTD/VNN family.</text>
</comment>
<dbReference type="GO" id="GO:0016811">
    <property type="term" value="F:hydrolase activity, acting on carbon-nitrogen (but not peptide) bonds, in linear amides"/>
    <property type="evidence" value="ECO:0007669"/>
    <property type="project" value="InterPro"/>
</dbReference>
<dbReference type="InterPro" id="IPR040154">
    <property type="entry name" value="Biotinidase/VNN"/>
</dbReference>
<keyword evidence="4" id="KW-0325">Glycoprotein</keyword>
<dbReference type="KEGG" id="aten:116300841"/>
<dbReference type="InterPro" id="IPR003010">
    <property type="entry name" value="C-N_Hydrolase"/>
</dbReference>
<dbReference type="OrthoDB" id="10250282at2759"/>
<organism evidence="7 8">
    <name type="scientific">Actinia tenebrosa</name>
    <name type="common">Australian red waratah sea anemone</name>
    <dbReference type="NCBI Taxonomy" id="6105"/>
    <lineage>
        <taxon>Eukaryota</taxon>
        <taxon>Metazoa</taxon>
        <taxon>Cnidaria</taxon>
        <taxon>Anthozoa</taxon>
        <taxon>Hexacorallia</taxon>
        <taxon>Actiniaria</taxon>
        <taxon>Actiniidae</taxon>
        <taxon>Actinia</taxon>
    </lineage>
</organism>
<dbReference type="InParanoid" id="A0A6P8IFZ5"/>
<dbReference type="RefSeq" id="XP_031565657.1">
    <property type="nucleotide sequence ID" value="XM_031709797.1"/>
</dbReference>
<evidence type="ECO:0000256" key="1">
    <source>
        <dbReference type="ARBA" id="ARBA00008225"/>
    </source>
</evidence>
<dbReference type="InterPro" id="IPR043957">
    <property type="entry name" value="Vanin_C"/>
</dbReference>
<gene>
    <name evidence="8" type="primary">LOC116300841</name>
</gene>
<keyword evidence="7" id="KW-1185">Reference proteome</keyword>
<proteinExistence type="inferred from homology"/>
<evidence type="ECO:0000313" key="7">
    <source>
        <dbReference type="Proteomes" id="UP000515163"/>
    </source>
</evidence>
<dbReference type="AlphaFoldDB" id="A0A6P8IFZ5"/>
<evidence type="ECO:0000256" key="2">
    <source>
        <dbReference type="ARBA" id="ARBA00022729"/>
    </source>
</evidence>